<dbReference type="HOGENOM" id="CLU_009600_9_2_1"/>
<dbReference type="SUPFAM" id="SSF75304">
    <property type="entry name" value="Amidase signature (AS) enzymes"/>
    <property type="match status" value="1"/>
</dbReference>
<accession>J3NM75</accession>
<dbReference type="PIRSF" id="PIRSF001221">
    <property type="entry name" value="Amidase_fungi"/>
    <property type="match status" value="1"/>
</dbReference>
<evidence type="ECO:0000256" key="3">
    <source>
        <dbReference type="PIRSR" id="PIRSR001221-1"/>
    </source>
</evidence>
<dbReference type="GeneID" id="20342837"/>
<evidence type="ECO:0000256" key="1">
    <source>
        <dbReference type="ARBA" id="ARBA00009199"/>
    </source>
</evidence>
<reference evidence="6" key="2">
    <citation type="submission" date="2010-07" db="EMBL/GenBank/DDBJ databases">
        <authorList>
            <consortium name="The Broad Institute Genome Sequencing Platform"/>
            <consortium name="Broad Institute Genome Sequencing Center for Infectious Disease"/>
            <person name="Ma L.-J."/>
            <person name="Dead R."/>
            <person name="Young S."/>
            <person name="Zeng Q."/>
            <person name="Koehrsen M."/>
            <person name="Alvarado L."/>
            <person name="Berlin A."/>
            <person name="Chapman S.B."/>
            <person name="Chen Z."/>
            <person name="Freedman E."/>
            <person name="Gellesch M."/>
            <person name="Goldberg J."/>
            <person name="Griggs A."/>
            <person name="Gujja S."/>
            <person name="Heilman E.R."/>
            <person name="Heiman D."/>
            <person name="Hepburn T."/>
            <person name="Howarth C."/>
            <person name="Jen D."/>
            <person name="Larson L."/>
            <person name="Mehta T."/>
            <person name="Neiman D."/>
            <person name="Pearson M."/>
            <person name="Roberts A."/>
            <person name="Saif S."/>
            <person name="Shea T."/>
            <person name="Shenoy N."/>
            <person name="Sisk P."/>
            <person name="Stolte C."/>
            <person name="Sykes S."/>
            <person name="Walk T."/>
            <person name="White J."/>
            <person name="Yandava C."/>
            <person name="Haas B."/>
            <person name="Nusbaum C."/>
            <person name="Birren B."/>
        </authorList>
    </citation>
    <scope>NUCLEOTIDE SEQUENCE</scope>
    <source>
        <strain evidence="6">R3-111a-1</strain>
    </source>
</reference>
<reference evidence="6" key="3">
    <citation type="submission" date="2010-09" db="EMBL/GenBank/DDBJ databases">
        <title>Annotation of Gaeumannomyces graminis var. tritici R3-111a-1.</title>
        <authorList>
            <consortium name="The Broad Institute Genome Sequencing Platform"/>
            <person name="Ma L.-J."/>
            <person name="Dead R."/>
            <person name="Young S.K."/>
            <person name="Zeng Q."/>
            <person name="Gargeya S."/>
            <person name="Fitzgerald M."/>
            <person name="Haas B."/>
            <person name="Abouelleil A."/>
            <person name="Alvarado L."/>
            <person name="Arachchi H.M."/>
            <person name="Berlin A."/>
            <person name="Brown A."/>
            <person name="Chapman S.B."/>
            <person name="Chen Z."/>
            <person name="Dunbar C."/>
            <person name="Freedman E."/>
            <person name="Gearin G."/>
            <person name="Gellesch M."/>
            <person name="Goldberg J."/>
            <person name="Griggs A."/>
            <person name="Gujja S."/>
            <person name="Heiman D."/>
            <person name="Howarth C."/>
            <person name="Larson L."/>
            <person name="Lui A."/>
            <person name="MacDonald P.J.P."/>
            <person name="Mehta T."/>
            <person name="Montmayeur A."/>
            <person name="Murphy C."/>
            <person name="Neiman D."/>
            <person name="Pearson M."/>
            <person name="Priest M."/>
            <person name="Roberts A."/>
            <person name="Saif S."/>
            <person name="Shea T."/>
            <person name="Shenoy N."/>
            <person name="Sisk P."/>
            <person name="Stolte C."/>
            <person name="Sykes S."/>
            <person name="Yandava C."/>
            <person name="Wortman J."/>
            <person name="Nusbaum C."/>
            <person name="Birren B."/>
        </authorList>
    </citation>
    <scope>NUCLEOTIDE SEQUENCE</scope>
    <source>
        <strain evidence="6">R3-111a-1</strain>
    </source>
</reference>
<dbReference type="EMBL" id="GL385395">
    <property type="protein sequence ID" value="EJT82406.1"/>
    <property type="molecule type" value="Genomic_DNA"/>
</dbReference>
<dbReference type="Proteomes" id="UP000006039">
    <property type="component" value="Unassembled WGS sequence"/>
</dbReference>
<dbReference type="InterPro" id="IPR023631">
    <property type="entry name" value="Amidase_dom"/>
</dbReference>
<dbReference type="EnsemblFungi" id="EJT82406">
    <property type="protein sequence ID" value="EJT82406"/>
    <property type="gene ID" value="GGTG_02379"/>
</dbReference>
<feature type="domain" description="Amidase" evidence="5">
    <location>
        <begin position="279"/>
        <end position="475"/>
    </location>
</feature>
<feature type="compositionally biased region" description="Basic and acidic residues" evidence="4">
    <location>
        <begin position="468"/>
        <end position="477"/>
    </location>
</feature>
<dbReference type="Pfam" id="PF01425">
    <property type="entry name" value="Amidase"/>
    <property type="match status" value="2"/>
</dbReference>
<keyword evidence="8" id="KW-1185">Reference proteome</keyword>
<dbReference type="PANTHER" id="PTHR46072">
    <property type="entry name" value="AMIDASE-RELATED-RELATED"/>
    <property type="match status" value="1"/>
</dbReference>
<dbReference type="InterPro" id="IPR036928">
    <property type="entry name" value="AS_sf"/>
</dbReference>
<dbReference type="PANTHER" id="PTHR46072:SF4">
    <property type="entry name" value="AMIDASE C550.07-RELATED"/>
    <property type="match status" value="1"/>
</dbReference>
<dbReference type="Gene3D" id="3.90.1300.10">
    <property type="entry name" value="Amidase signature (AS) domain"/>
    <property type="match status" value="2"/>
</dbReference>
<comment type="similarity">
    <text evidence="1">Belongs to the amidase family.</text>
</comment>
<dbReference type="eggNOG" id="KOG1212">
    <property type="taxonomic scope" value="Eukaryota"/>
</dbReference>
<dbReference type="GO" id="GO:0016787">
    <property type="term" value="F:hydrolase activity"/>
    <property type="evidence" value="ECO:0007669"/>
    <property type="project" value="UniProtKB-KW"/>
</dbReference>
<reference evidence="8" key="1">
    <citation type="submission" date="2010-07" db="EMBL/GenBank/DDBJ databases">
        <title>The genome sequence of Gaeumannomyces graminis var. tritici strain R3-111a-1.</title>
        <authorList>
            <consortium name="The Broad Institute Genome Sequencing Platform"/>
            <person name="Ma L.-J."/>
            <person name="Dead R."/>
            <person name="Young S."/>
            <person name="Zeng Q."/>
            <person name="Koehrsen M."/>
            <person name="Alvarado L."/>
            <person name="Berlin A."/>
            <person name="Chapman S.B."/>
            <person name="Chen Z."/>
            <person name="Freedman E."/>
            <person name="Gellesch M."/>
            <person name="Goldberg J."/>
            <person name="Griggs A."/>
            <person name="Gujja S."/>
            <person name="Heilman E.R."/>
            <person name="Heiman D."/>
            <person name="Hepburn T."/>
            <person name="Howarth C."/>
            <person name="Jen D."/>
            <person name="Larson L."/>
            <person name="Mehta T."/>
            <person name="Neiman D."/>
            <person name="Pearson M."/>
            <person name="Roberts A."/>
            <person name="Saif S."/>
            <person name="Shea T."/>
            <person name="Shenoy N."/>
            <person name="Sisk P."/>
            <person name="Stolte C."/>
            <person name="Sykes S."/>
            <person name="Walk T."/>
            <person name="White J."/>
            <person name="Yandava C."/>
            <person name="Haas B."/>
            <person name="Nusbaum C."/>
            <person name="Birren B."/>
        </authorList>
    </citation>
    <scope>NUCLEOTIDE SEQUENCE [LARGE SCALE GENOMIC DNA]</scope>
    <source>
        <strain evidence="8">R3-111a-1</strain>
    </source>
</reference>
<keyword evidence="2" id="KW-0378">Hydrolase</keyword>
<reference evidence="7" key="5">
    <citation type="submission" date="2018-04" db="UniProtKB">
        <authorList>
            <consortium name="EnsemblFungi"/>
        </authorList>
    </citation>
    <scope>IDENTIFICATION</scope>
    <source>
        <strain evidence="7">R3-111a-1</strain>
    </source>
</reference>
<dbReference type="STRING" id="644352.J3NM75"/>
<dbReference type="AlphaFoldDB" id="J3NM75"/>
<feature type="region of interest" description="Disordered" evidence="4">
    <location>
        <begin position="468"/>
        <end position="487"/>
    </location>
</feature>
<sequence length="546" mass="58432">MGSAATGRSWAWEEKSARCRGILARSLNQDRLPPPTQRNVLGFIESCGALSARELEITARDGRGLVAEMAAGRLSAVETTTAFLKRAHVAHQLVNLATEFLVEDALRAARELDAHFAATGRLKGPLHGLPVSVKEHIALKGRIVHSSYVALADNVMEEDALIITLARNAGAVIHVRTNIPQTVMMIDCANPIYGETVNPHNRDLTPGGSSGAEGASLGLRCAALGLGTDTGGSVRVPAAFCGAYGIKTTSLRNPYGGITLPGLARRASAASGCCTTSPTPHPPVTRALKKAVAAAKAAGFDMVDWEPHEHERCLDILKDLYFPDAAATQRDLLAEGGEPIPAITRWTLETAPAKPLSLAETWALNLRRDGYRDAHYRLMRERGVDAILCPAYVGAAAVCGTGQHIMYTAMWNILDYPSVTFQTGVSVDPAVDVVDAAYKPRSAHDEAEQRKYVPETFAKAPIALQLDRKRYQDETNTRKTPQPPGRLQALAESIGPARPAAAPSEDRNCPRSPGGRTEQASIHNAHTNTCPPERLGWQRGAGVAAT</sequence>
<evidence type="ECO:0000256" key="2">
    <source>
        <dbReference type="ARBA" id="ARBA00022801"/>
    </source>
</evidence>
<gene>
    <name evidence="7" type="primary">20342837</name>
    <name evidence="6" type="ORF">GGTG_02379</name>
</gene>
<evidence type="ECO:0000259" key="5">
    <source>
        <dbReference type="Pfam" id="PF01425"/>
    </source>
</evidence>
<evidence type="ECO:0000313" key="6">
    <source>
        <dbReference type="EMBL" id="EJT82406.1"/>
    </source>
</evidence>
<name>J3NM75_GAET3</name>
<dbReference type="OrthoDB" id="6428749at2759"/>
<dbReference type="VEuPathDB" id="FungiDB:GGTG_02379"/>
<evidence type="ECO:0000313" key="7">
    <source>
        <dbReference type="EnsemblFungi" id="EJT82406"/>
    </source>
</evidence>
<dbReference type="RefSeq" id="XP_009218415.1">
    <property type="nucleotide sequence ID" value="XM_009220151.1"/>
</dbReference>
<feature type="domain" description="Amidase" evidence="5">
    <location>
        <begin position="78"/>
        <end position="262"/>
    </location>
</feature>
<reference evidence="7" key="4">
    <citation type="journal article" date="2015" name="G3 (Bethesda)">
        <title>Genome sequences of three phytopathogenic species of the Magnaporthaceae family of fungi.</title>
        <authorList>
            <person name="Okagaki L.H."/>
            <person name="Nunes C.C."/>
            <person name="Sailsbery J."/>
            <person name="Clay B."/>
            <person name="Brown D."/>
            <person name="John T."/>
            <person name="Oh Y."/>
            <person name="Young N."/>
            <person name="Fitzgerald M."/>
            <person name="Haas B.J."/>
            <person name="Zeng Q."/>
            <person name="Young S."/>
            <person name="Adiconis X."/>
            <person name="Fan L."/>
            <person name="Levin J.Z."/>
            <person name="Mitchell T.K."/>
            <person name="Okubara P.A."/>
            <person name="Farman M.L."/>
            <person name="Kohn L.M."/>
            <person name="Birren B."/>
            <person name="Ma L.-J."/>
            <person name="Dean R.A."/>
        </authorList>
    </citation>
    <scope>NUCLEOTIDE SEQUENCE</scope>
    <source>
        <strain evidence="7">R3-111a-1</strain>
    </source>
</reference>
<evidence type="ECO:0000313" key="8">
    <source>
        <dbReference type="Proteomes" id="UP000006039"/>
    </source>
</evidence>
<feature type="region of interest" description="Disordered" evidence="4">
    <location>
        <begin position="495"/>
        <end position="546"/>
    </location>
</feature>
<evidence type="ECO:0000256" key="4">
    <source>
        <dbReference type="SAM" id="MobiDB-lite"/>
    </source>
</evidence>
<protein>
    <recommendedName>
        <fullName evidence="5">Amidase domain-containing protein</fullName>
    </recommendedName>
</protein>
<feature type="active site" description="Charge relay system" evidence="3">
    <location>
        <position position="134"/>
    </location>
</feature>
<feature type="active site" description="Charge relay system" evidence="3">
    <location>
        <position position="209"/>
    </location>
</feature>
<proteinExistence type="inferred from homology"/>
<organism evidence="6">
    <name type="scientific">Gaeumannomyces tritici (strain R3-111a-1)</name>
    <name type="common">Wheat and barley take-all root rot fungus</name>
    <name type="synonym">Gaeumannomyces graminis var. tritici</name>
    <dbReference type="NCBI Taxonomy" id="644352"/>
    <lineage>
        <taxon>Eukaryota</taxon>
        <taxon>Fungi</taxon>
        <taxon>Dikarya</taxon>
        <taxon>Ascomycota</taxon>
        <taxon>Pezizomycotina</taxon>
        <taxon>Sordariomycetes</taxon>
        <taxon>Sordariomycetidae</taxon>
        <taxon>Magnaporthales</taxon>
        <taxon>Magnaporthaceae</taxon>
        <taxon>Gaeumannomyces</taxon>
    </lineage>
</organism>
<feature type="active site" description="Acyl-ester intermediate" evidence="3">
    <location>
        <position position="233"/>
    </location>
</feature>
<feature type="compositionally biased region" description="Polar residues" evidence="4">
    <location>
        <begin position="518"/>
        <end position="530"/>
    </location>
</feature>